<organism evidence="2 3">
    <name type="scientific">Mycolicibacterium arabiense</name>
    <dbReference type="NCBI Taxonomy" id="1286181"/>
    <lineage>
        <taxon>Bacteria</taxon>
        <taxon>Bacillati</taxon>
        <taxon>Actinomycetota</taxon>
        <taxon>Actinomycetes</taxon>
        <taxon>Mycobacteriales</taxon>
        <taxon>Mycobacteriaceae</taxon>
        <taxon>Mycolicibacterium</taxon>
    </lineage>
</organism>
<feature type="region of interest" description="Disordered" evidence="1">
    <location>
        <begin position="42"/>
        <end position="67"/>
    </location>
</feature>
<dbReference type="Proteomes" id="UP000467428">
    <property type="component" value="Chromosome"/>
</dbReference>
<evidence type="ECO:0008006" key="4">
    <source>
        <dbReference type="Google" id="ProtNLM"/>
    </source>
</evidence>
<dbReference type="EMBL" id="AP022593">
    <property type="protein sequence ID" value="BBY46922.1"/>
    <property type="molecule type" value="Genomic_DNA"/>
</dbReference>
<name>A0A7I7RQU0_9MYCO</name>
<evidence type="ECO:0000313" key="2">
    <source>
        <dbReference type="EMBL" id="BBY46922.1"/>
    </source>
</evidence>
<sequence>MIIALVPLALFGVLGLAAVVLIHELAEIVVIANGVRAGRADRRPLDPAASHPRGTGERTVVTAGPTSPEARVRRARITLVATVVIVAALDLGLKTWAGRTLNDGSSIDLGPLNLRLAFNPGGIQFRRHPAPRLCSASPASSWSVWRCSPSA</sequence>
<reference evidence="2 3" key="1">
    <citation type="journal article" date="2019" name="Emerg. Microbes Infect.">
        <title>Comprehensive subspecies identification of 175 nontuberculous mycobacteria species based on 7547 genomic profiles.</title>
        <authorList>
            <person name="Matsumoto Y."/>
            <person name="Kinjo T."/>
            <person name="Motooka D."/>
            <person name="Nabeya D."/>
            <person name="Jung N."/>
            <person name="Uechi K."/>
            <person name="Horii T."/>
            <person name="Iida T."/>
            <person name="Fujita J."/>
            <person name="Nakamura S."/>
        </authorList>
    </citation>
    <scope>NUCLEOTIDE SEQUENCE [LARGE SCALE GENOMIC DNA]</scope>
    <source>
        <strain evidence="2 3">JCM 18538</strain>
    </source>
</reference>
<keyword evidence="3" id="KW-1185">Reference proteome</keyword>
<proteinExistence type="predicted"/>
<accession>A0A7I7RQU0</accession>
<evidence type="ECO:0000256" key="1">
    <source>
        <dbReference type="SAM" id="MobiDB-lite"/>
    </source>
</evidence>
<evidence type="ECO:0000313" key="3">
    <source>
        <dbReference type="Proteomes" id="UP000467428"/>
    </source>
</evidence>
<gene>
    <name evidence="2" type="ORF">MARA_03900</name>
</gene>
<geneLocation type="plasmid" evidence="3">
    <name>pjcm18538 dna</name>
</geneLocation>
<dbReference type="AlphaFoldDB" id="A0A7I7RQU0"/>
<protein>
    <recommendedName>
        <fullName evidence="4">Lipoprotein signal peptidase</fullName>
    </recommendedName>
</protein>
<dbReference type="KEGG" id="marz:MARA_03900"/>